<dbReference type="GO" id="GO:0042773">
    <property type="term" value="P:ATP synthesis coupled electron transport"/>
    <property type="evidence" value="ECO:0007669"/>
    <property type="project" value="TreeGrafter"/>
</dbReference>
<dbReference type="SUPFAM" id="SSF49503">
    <property type="entry name" value="Cupredoxins"/>
    <property type="match status" value="1"/>
</dbReference>
<accession>A0A3D9L372</accession>
<dbReference type="PANTHER" id="PTHR22888">
    <property type="entry name" value="CYTOCHROME C OXIDASE, SUBUNIT II"/>
    <property type="match status" value="1"/>
</dbReference>
<evidence type="ECO:0000256" key="7">
    <source>
        <dbReference type="ARBA" id="ARBA00022982"/>
    </source>
</evidence>
<comment type="function">
    <text evidence="11">Subunits I and II form the functional core of the enzyme complex. Electrons originating in cytochrome c are transferred via heme a and Cu(A) to the binuclear center formed by heme a3 and Cu(B).</text>
</comment>
<evidence type="ECO:0000256" key="9">
    <source>
        <dbReference type="ARBA" id="ARBA00023136"/>
    </source>
</evidence>
<keyword evidence="8 12" id="KW-1133">Transmembrane helix</keyword>
<evidence type="ECO:0000256" key="8">
    <source>
        <dbReference type="ARBA" id="ARBA00022989"/>
    </source>
</evidence>
<feature type="transmembrane region" description="Helical" evidence="12">
    <location>
        <begin position="46"/>
        <end position="66"/>
    </location>
</feature>
<dbReference type="SUPFAM" id="SSF81464">
    <property type="entry name" value="Cytochrome c oxidase subunit II-like, transmembrane region"/>
    <property type="match status" value="1"/>
</dbReference>
<dbReference type="Pfam" id="PF02790">
    <property type="entry name" value="COX2_TM"/>
    <property type="match status" value="1"/>
</dbReference>
<gene>
    <name evidence="15" type="ORF">C7460_115123</name>
</gene>
<reference evidence="15 16" key="1">
    <citation type="submission" date="2018-07" db="EMBL/GenBank/DDBJ databases">
        <title>Genomic Encyclopedia of Type Strains, Phase IV (KMG-IV): sequencing the most valuable type-strain genomes for metagenomic binning, comparative biology and taxonomic classification.</title>
        <authorList>
            <person name="Goeker M."/>
        </authorList>
    </citation>
    <scope>NUCLEOTIDE SEQUENCE [LARGE SCALE GENOMIC DNA]</scope>
    <source>
        <strain evidence="15 16">DSM 4134</strain>
    </source>
</reference>
<evidence type="ECO:0000259" key="14">
    <source>
        <dbReference type="PROSITE" id="PS50999"/>
    </source>
</evidence>
<dbReference type="GO" id="GO:0005886">
    <property type="term" value="C:plasma membrane"/>
    <property type="evidence" value="ECO:0007669"/>
    <property type="project" value="UniProtKB-SubCell"/>
</dbReference>
<feature type="domain" description="Cytochrome oxidase subunit II transmembrane region profile" evidence="14">
    <location>
        <begin position="60"/>
        <end position="160"/>
    </location>
</feature>
<comment type="cofactor">
    <cofactor evidence="11">
        <name>Cu cation</name>
        <dbReference type="ChEBI" id="CHEBI:23378"/>
    </cofactor>
    <text evidence="11">Binds a copper A center.</text>
</comment>
<dbReference type="InterPro" id="IPR036257">
    <property type="entry name" value="Cyt_c_oxidase_su2_TM_sf"/>
</dbReference>
<dbReference type="AlphaFoldDB" id="A0A3D9L372"/>
<dbReference type="GO" id="GO:0004129">
    <property type="term" value="F:cytochrome-c oxidase activity"/>
    <property type="evidence" value="ECO:0007669"/>
    <property type="project" value="UniProtKB-EC"/>
</dbReference>
<dbReference type="Gene3D" id="1.10.287.90">
    <property type="match status" value="1"/>
</dbReference>
<dbReference type="PROSITE" id="PS50857">
    <property type="entry name" value="COX2_CUA"/>
    <property type="match status" value="1"/>
</dbReference>
<dbReference type="Gene3D" id="2.60.40.420">
    <property type="entry name" value="Cupredoxins - blue copper proteins"/>
    <property type="match status" value="1"/>
</dbReference>
<name>A0A3D9L372_MARFU</name>
<dbReference type="InterPro" id="IPR011759">
    <property type="entry name" value="Cyt_c_oxidase_su2_TM_dom"/>
</dbReference>
<organism evidence="15 16">
    <name type="scientific">Marinoscillum furvescens DSM 4134</name>
    <dbReference type="NCBI Taxonomy" id="1122208"/>
    <lineage>
        <taxon>Bacteria</taxon>
        <taxon>Pseudomonadati</taxon>
        <taxon>Bacteroidota</taxon>
        <taxon>Cytophagia</taxon>
        <taxon>Cytophagales</taxon>
        <taxon>Reichenbachiellaceae</taxon>
        <taxon>Marinoscillum</taxon>
    </lineage>
</organism>
<dbReference type="EMBL" id="QREG01000015">
    <property type="protein sequence ID" value="RED96232.1"/>
    <property type="molecule type" value="Genomic_DNA"/>
</dbReference>
<feature type="transmembrane region" description="Helical" evidence="12">
    <location>
        <begin position="86"/>
        <end position="111"/>
    </location>
</feature>
<comment type="subcellular location">
    <subcellularLocation>
        <location evidence="10">Cell membrane</location>
        <topology evidence="10">Multi-pass membrane protein</topology>
    </subcellularLocation>
    <subcellularLocation>
        <location evidence="1">Membrane</location>
        <topology evidence="1">Multi-pass membrane protein</topology>
    </subcellularLocation>
</comment>
<evidence type="ECO:0000313" key="15">
    <source>
        <dbReference type="EMBL" id="RED96232.1"/>
    </source>
</evidence>
<dbReference type="InterPro" id="IPR008972">
    <property type="entry name" value="Cupredoxin"/>
</dbReference>
<comment type="catalytic activity">
    <reaction evidence="11">
        <text>4 Fe(II)-[cytochrome c] + O2 + 8 H(+)(in) = 4 Fe(III)-[cytochrome c] + 2 H2O + 4 H(+)(out)</text>
        <dbReference type="Rhea" id="RHEA:11436"/>
        <dbReference type="Rhea" id="RHEA-COMP:10350"/>
        <dbReference type="Rhea" id="RHEA-COMP:14399"/>
        <dbReference type="ChEBI" id="CHEBI:15377"/>
        <dbReference type="ChEBI" id="CHEBI:15378"/>
        <dbReference type="ChEBI" id="CHEBI:15379"/>
        <dbReference type="ChEBI" id="CHEBI:29033"/>
        <dbReference type="ChEBI" id="CHEBI:29034"/>
        <dbReference type="EC" id="7.1.1.9"/>
    </reaction>
</comment>
<evidence type="ECO:0000313" key="16">
    <source>
        <dbReference type="Proteomes" id="UP000256779"/>
    </source>
</evidence>
<keyword evidence="4 10" id="KW-0679">Respiratory chain</keyword>
<dbReference type="OrthoDB" id="9781261at2"/>
<keyword evidence="6" id="KW-1278">Translocase</keyword>
<comment type="caution">
    <text evidence="15">The sequence shown here is derived from an EMBL/GenBank/DDBJ whole genome shotgun (WGS) entry which is preliminary data.</text>
</comment>
<evidence type="ECO:0000256" key="12">
    <source>
        <dbReference type="SAM" id="Phobius"/>
    </source>
</evidence>
<evidence type="ECO:0000256" key="1">
    <source>
        <dbReference type="ARBA" id="ARBA00004141"/>
    </source>
</evidence>
<keyword evidence="9 12" id="KW-0472">Membrane</keyword>
<keyword evidence="3 10" id="KW-0813">Transport</keyword>
<evidence type="ECO:0000256" key="4">
    <source>
        <dbReference type="ARBA" id="ARBA00022660"/>
    </source>
</evidence>
<keyword evidence="11" id="KW-0479">Metal-binding</keyword>
<feature type="domain" description="Cytochrome oxidase subunit II copper A binding" evidence="13">
    <location>
        <begin position="162"/>
        <end position="314"/>
    </location>
</feature>
<proteinExistence type="inferred from homology"/>
<keyword evidence="16" id="KW-1185">Reference proteome</keyword>
<keyword evidence="5 10" id="KW-0812">Transmembrane</keyword>
<dbReference type="RefSeq" id="WP_115869086.1">
    <property type="nucleotide sequence ID" value="NZ_QREG01000015.1"/>
</dbReference>
<dbReference type="InterPro" id="IPR045187">
    <property type="entry name" value="CcO_II"/>
</dbReference>
<keyword evidence="7 10" id="KW-0249">Electron transport</keyword>
<dbReference type="PROSITE" id="PS50999">
    <property type="entry name" value="COX2_TM"/>
    <property type="match status" value="1"/>
</dbReference>
<keyword evidence="11" id="KW-0186">Copper</keyword>
<dbReference type="PRINTS" id="PR01166">
    <property type="entry name" value="CYCOXIDASEII"/>
</dbReference>
<dbReference type="PANTHER" id="PTHR22888:SF9">
    <property type="entry name" value="CYTOCHROME C OXIDASE SUBUNIT 2"/>
    <property type="match status" value="1"/>
</dbReference>
<protein>
    <recommendedName>
        <fullName evidence="11">Cytochrome c oxidase subunit 2</fullName>
        <ecNumber evidence="11">7.1.1.9</ecNumber>
    </recommendedName>
</protein>
<dbReference type="Proteomes" id="UP000256779">
    <property type="component" value="Unassembled WGS sequence"/>
</dbReference>
<evidence type="ECO:0000256" key="11">
    <source>
        <dbReference type="RuleBase" id="RU004024"/>
    </source>
</evidence>
<sequence length="360" mass="41035">MLDFIIVLAVILVLALLLSIFRVATLVGIVKGDSKQKVPVSNKLQATLLVVFMVLGIFGFFYYSFGGLSEDYTQPLASEHGVVTDRLFWITMAITGFVFIVTQIFLFGFSYKYQYKEGNKAYFYPHNNKLEYIWTAVPALVLAVLIISGWQAWVDITGPAPEDAEVIEVMGYQYSWAVRYGGADKKLGDYDYRKIDVVNQSGIDFSDKASFDDFIPTKLYLPKGRPVLLQIRARDVIHSVYQPHFRLQMNAVPGMPTRFWFVPTKTTQEMRTETGNPDFNYELVCNKICGKGHFAMKYLIEVLEPEEYDEWYASQDAWLKQNSDYLAQVPEELQEMARIASGMEAEQIESEGKSVVSSTY</sequence>
<dbReference type="InterPro" id="IPR002429">
    <property type="entry name" value="CcO_II-like_C"/>
</dbReference>
<comment type="similarity">
    <text evidence="2 10">Belongs to the cytochrome c oxidase subunit 2 family.</text>
</comment>
<evidence type="ECO:0000256" key="5">
    <source>
        <dbReference type="ARBA" id="ARBA00022692"/>
    </source>
</evidence>
<evidence type="ECO:0000256" key="10">
    <source>
        <dbReference type="RuleBase" id="RU000456"/>
    </source>
</evidence>
<evidence type="ECO:0000256" key="6">
    <source>
        <dbReference type="ARBA" id="ARBA00022967"/>
    </source>
</evidence>
<dbReference type="EC" id="7.1.1.9" evidence="11"/>
<dbReference type="GO" id="GO:0005507">
    <property type="term" value="F:copper ion binding"/>
    <property type="evidence" value="ECO:0007669"/>
    <property type="project" value="InterPro"/>
</dbReference>
<dbReference type="Pfam" id="PF00116">
    <property type="entry name" value="COX2"/>
    <property type="match status" value="1"/>
</dbReference>
<feature type="transmembrane region" description="Helical" evidence="12">
    <location>
        <begin position="132"/>
        <end position="153"/>
    </location>
</feature>
<evidence type="ECO:0000259" key="13">
    <source>
        <dbReference type="PROSITE" id="PS50857"/>
    </source>
</evidence>
<evidence type="ECO:0000256" key="3">
    <source>
        <dbReference type="ARBA" id="ARBA00022448"/>
    </source>
</evidence>
<feature type="transmembrane region" description="Helical" evidence="12">
    <location>
        <begin position="6"/>
        <end position="25"/>
    </location>
</feature>
<evidence type="ECO:0000256" key="2">
    <source>
        <dbReference type="ARBA" id="ARBA00007866"/>
    </source>
</evidence>